<evidence type="ECO:0000256" key="1">
    <source>
        <dbReference type="SAM" id="SignalP"/>
    </source>
</evidence>
<name>A0ABU9WV38_9MICC</name>
<keyword evidence="3" id="KW-1185">Reference proteome</keyword>
<dbReference type="Proteomes" id="UP001422074">
    <property type="component" value="Unassembled WGS sequence"/>
</dbReference>
<protein>
    <submittedName>
        <fullName evidence="2">Choice-of-anchor L domain-containing protein</fullName>
    </submittedName>
</protein>
<feature type="signal peptide" evidence="1">
    <location>
        <begin position="1"/>
        <end position="27"/>
    </location>
</feature>
<dbReference type="EMBL" id="JBDFRB010000001">
    <property type="protein sequence ID" value="MEN2743039.1"/>
    <property type="molecule type" value="Genomic_DNA"/>
</dbReference>
<dbReference type="RefSeq" id="WP_345882458.1">
    <property type="nucleotide sequence ID" value="NZ_JBDFRB010000001.1"/>
</dbReference>
<accession>A0ABU9WV38</accession>
<organism evidence="2 3">
    <name type="scientific">Sinomonas halotolerans</name>
    <dbReference type="NCBI Taxonomy" id="1644133"/>
    <lineage>
        <taxon>Bacteria</taxon>
        <taxon>Bacillati</taxon>
        <taxon>Actinomycetota</taxon>
        <taxon>Actinomycetes</taxon>
        <taxon>Micrococcales</taxon>
        <taxon>Micrococcaceae</taxon>
        <taxon>Sinomonas</taxon>
    </lineage>
</organism>
<comment type="caution">
    <text evidence="2">The sequence shown here is derived from an EMBL/GenBank/DDBJ whole genome shotgun (WGS) entry which is preliminary data.</text>
</comment>
<gene>
    <name evidence="2" type="ORF">ABCQ75_00610</name>
</gene>
<reference evidence="2 3" key="1">
    <citation type="submission" date="2024-05" db="EMBL/GenBank/DDBJ databases">
        <title>Sinomonas sp. nov., isolated from a waste landfill.</title>
        <authorList>
            <person name="Zhao Y."/>
        </authorList>
    </citation>
    <scope>NUCLEOTIDE SEQUENCE [LARGE SCALE GENOMIC DNA]</scope>
    <source>
        <strain evidence="2 3">CCTCC AB2014300</strain>
    </source>
</reference>
<feature type="chain" id="PRO_5047300213" evidence="1">
    <location>
        <begin position="28"/>
        <end position="383"/>
    </location>
</feature>
<proteinExistence type="predicted"/>
<dbReference type="NCBIfam" id="NF038133">
    <property type="entry name" value="choice_anch_L"/>
    <property type="match status" value="1"/>
</dbReference>
<dbReference type="InterPro" id="IPR049804">
    <property type="entry name" value="Choice_anch_L"/>
</dbReference>
<sequence>MHQHALRRAAVACAAAALTLTALPAHAVTSTTDLTTLTAGDLAATLLGPGITAANIVYTGAPGASGTFAGGATTVGFDTGVILTTGSAAGALGPNDAGNTTTANGAAGDADLTALSGVATHDASVLEFDFTPNADTVYFEYVFASEEYLEFVNSSFNDSFAFFVNGVNYALVDNAGVLEPITINNINPGKNAALYVDNPGTLNVEYDGLTTVLTFMAPVNTGVPNHIKLAIADGSDSILDSGVFLKAGSFSTTPPAGDAKVTGGGSIAQADGKVTLGTQVIRDDQGLRGNLQVNDHRTGTKFHGYSVNALSVTGSTAVWSGEGRLDGVDGYTFTATLEDNRNGNSAKKGPADTVHVVIKDGAGTTVWENTAVDLWGNVTVHDE</sequence>
<evidence type="ECO:0000313" key="3">
    <source>
        <dbReference type="Proteomes" id="UP001422074"/>
    </source>
</evidence>
<evidence type="ECO:0000313" key="2">
    <source>
        <dbReference type="EMBL" id="MEN2743039.1"/>
    </source>
</evidence>
<keyword evidence="1" id="KW-0732">Signal</keyword>